<accession>A0A8J7L229</accession>
<comment type="caution">
    <text evidence="1">The sequence shown here is derived from an EMBL/GenBank/DDBJ whole genome shotgun (WGS) entry which is preliminary data.</text>
</comment>
<organism evidence="1 2">
    <name type="scientific">Atlanticothrix silvestris CENA357</name>
    <dbReference type="NCBI Taxonomy" id="1725252"/>
    <lineage>
        <taxon>Bacteria</taxon>
        <taxon>Bacillati</taxon>
        <taxon>Cyanobacteriota</taxon>
        <taxon>Cyanophyceae</taxon>
        <taxon>Nostocales</taxon>
        <taxon>Nodulariaceae</taxon>
        <taxon>Atlanticothrix</taxon>
        <taxon>Atlanticothrix silvestris</taxon>
    </lineage>
</organism>
<dbReference type="Pfam" id="PF17914">
    <property type="entry name" value="HopA1"/>
    <property type="match status" value="1"/>
</dbReference>
<gene>
    <name evidence="1" type="ORF">I8751_03130</name>
</gene>
<sequence>MQLLNSLASQLQDVPQSLQTSLENIVHQVQIESHYCIKHPDYKPLEVPESAASRFRQLPLDLQNKFLGLQLRSFLYGVYYNGALKPNLTSNAEVTNLALNQNLENNTLLGVDLAFYDRLHQNNRSEGYLSHDWLVVREETDDTLAVQRNGLTLHIDRAHHLQPQDRSVAIGNLVAIKMPKNIVQNGFYMAVGNLGVSQGDQSLVRVYFNLSPEGAVAIMDCLTVQLNALDIPFSFKVLYNPTDYVRYDSGVLYFDKSNYEAVHGVLERLYAEYEFHFSESVPLFTKLIAPGLAIAEEPNRKFGDQESFGANRCQVIANALLDAWLEGNDTPAGRITSILQHFSLHEIELQRPYLNANSEDIYTPIQI</sequence>
<name>A0A8J7L229_9CYAN</name>
<dbReference type="RefSeq" id="WP_214437699.1">
    <property type="nucleotide sequence ID" value="NZ_JAECZB010000004.1"/>
</dbReference>
<dbReference type="Proteomes" id="UP000599391">
    <property type="component" value="Unassembled WGS sequence"/>
</dbReference>
<dbReference type="EMBL" id="JAECZB010000004">
    <property type="protein sequence ID" value="MBH8551387.1"/>
    <property type="molecule type" value="Genomic_DNA"/>
</dbReference>
<dbReference type="InterPro" id="IPR040871">
    <property type="entry name" value="HopA1"/>
</dbReference>
<proteinExistence type="predicted"/>
<evidence type="ECO:0000313" key="1">
    <source>
        <dbReference type="EMBL" id="MBH8551387.1"/>
    </source>
</evidence>
<dbReference type="AlphaFoldDB" id="A0A8J7L229"/>
<keyword evidence="2" id="KW-1185">Reference proteome</keyword>
<evidence type="ECO:0000313" key="2">
    <source>
        <dbReference type="Proteomes" id="UP000599391"/>
    </source>
</evidence>
<reference evidence="1 2" key="1">
    <citation type="journal article" date="2021" name="Int. J. Syst. Evol. Microbiol.">
        <title>Amazonocrinis nigriterrae gen. nov., sp. nov., Atlanticothrix silvestris gen. nov., sp. nov. and Dendronalium phyllosphericum gen. nov., sp. nov., nostocacean cyanobacteria from Brazilian environments.</title>
        <authorList>
            <person name="Alvarenga D.O."/>
            <person name="Andreote A.P.D."/>
            <person name="Branco L.H.Z."/>
            <person name="Delbaje E."/>
            <person name="Cruz R.B."/>
            <person name="Varani A.M."/>
            <person name="Fiore M.F."/>
        </authorList>
    </citation>
    <scope>NUCLEOTIDE SEQUENCE [LARGE SCALE GENOMIC DNA]</scope>
    <source>
        <strain evidence="1 2">CENA357</strain>
    </source>
</reference>
<protein>
    <submittedName>
        <fullName evidence="1">Uncharacterized protein</fullName>
    </submittedName>
</protein>